<reference evidence="2" key="1">
    <citation type="journal article" date="2015" name="MBio">
        <title>Eco-Evolutionary Dynamics of Episomes among Ecologically Cohesive Bacterial Populations.</title>
        <authorList>
            <person name="Xue H."/>
            <person name="Cordero O.X."/>
            <person name="Camas F.M."/>
            <person name="Trimble W."/>
            <person name="Meyer F."/>
            <person name="Guglielmini J."/>
            <person name="Rocha E.P."/>
            <person name="Polz M.F."/>
        </authorList>
    </citation>
    <scope>NUCLEOTIDE SEQUENCE</scope>
    <source>
        <strain evidence="2">FF_113</strain>
    </source>
</reference>
<dbReference type="InterPro" id="IPR002586">
    <property type="entry name" value="CobQ/CobB/MinD/ParA_Nub-bd_dom"/>
</dbReference>
<dbReference type="InterPro" id="IPR027417">
    <property type="entry name" value="P-loop_NTPase"/>
</dbReference>
<sequence length="208" mass="23194">MIIAIAHNKGGVGKSTLAVNLAANLRPDIIIDQDTHQSMVILNKLREEPFNVVTSNNRAELIGHLKESDNGKLILIDCGGFDSDLNRVAIAAADMVIIPANDDTTELIGLRNFDDVLASISKEMGTHIIGNVIFNRTHPNRKRFEDVESFLDNSKHMRRMESVIPRRKEVPDALRFGQGVTENKASKHSIASREMQRFAEEVKTKLNI</sequence>
<organism evidence="2">
    <name type="scientific">Enterovibrio sp. FF_113</name>
    <dbReference type="NCBI Taxonomy" id="1660266"/>
    <lineage>
        <taxon>Bacteria</taxon>
        <taxon>Pseudomonadati</taxon>
        <taxon>Pseudomonadota</taxon>
        <taxon>Gammaproteobacteria</taxon>
        <taxon>Vibrionales</taxon>
        <taxon>Vibrionaceae</taxon>
        <taxon>Enterovibrio</taxon>
    </lineage>
</organism>
<evidence type="ECO:0000313" key="2">
    <source>
        <dbReference type="EMBL" id="AKN38824.1"/>
    </source>
</evidence>
<dbReference type="PIRSF" id="PIRSF009320">
    <property type="entry name" value="Nuc_binding_HP_1000"/>
    <property type="match status" value="1"/>
</dbReference>
<dbReference type="Pfam" id="PF01656">
    <property type="entry name" value="CbiA"/>
    <property type="match status" value="1"/>
</dbReference>
<evidence type="ECO:0000259" key="1">
    <source>
        <dbReference type="Pfam" id="PF01656"/>
    </source>
</evidence>
<dbReference type="Gene3D" id="3.40.50.300">
    <property type="entry name" value="P-loop containing nucleotide triphosphate hydrolases"/>
    <property type="match status" value="1"/>
</dbReference>
<accession>A0A0H3ZY85</accession>
<dbReference type="EMBL" id="KP795616">
    <property type="protein sequence ID" value="AKN38824.1"/>
    <property type="molecule type" value="Genomic_DNA"/>
</dbReference>
<dbReference type="AlphaFoldDB" id="A0A0H3ZY85"/>
<proteinExistence type="predicted"/>
<dbReference type="PANTHER" id="PTHR13696:SF99">
    <property type="entry name" value="COBYRINIC ACID AC-DIAMIDE SYNTHASE"/>
    <property type="match status" value="1"/>
</dbReference>
<dbReference type="InterPro" id="IPR050678">
    <property type="entry name" value="DNA_Partitioning_ATPase"/>
</dbReference>
<dbReference type="CDD" id="cd02042">
    <property type="entry name" value="ParAB_family"/>
    <property type="match status" value="1"/>
</dbReference>
<protein>
    <recommendedName>
        <fullName evidence="1">CobQ/CobB/MinD/ParA nucleotide binding domain-containing protein</fullName>
    </recommendedName>
</protein>
<feature type="domain" description="CobQ/CobB/MinD/ParA nucleotide binding" evidence="1">
    <location>
        <begin position="3"/>
        <end position="178"/>
    </location>
</feature>
<dbReference type="SUPFAM" id="SSF52540">
    <property type="entry name" value="P-loop containing nucleoside triphosphate hydrolases"/>
    <property type="match status" value="1"/>
</dbReference>
<name>A0A0H3ZY85_9GAMM</name>
<dbReference type="PANTHER" id="PTHR13696">
    <property type="entry name" value="P-LOOP CONTAINING NUCLEOSIDE TRIPHOSPHATE HYDROLASE"/>
    <property type="match status" value="1"/>
</dbReference>